<dbReference type="AlphaFoldDB" id="A0A5B9W251"/>
<keyword evidence="5" id="KW-0963">Cytoplasm</keyword>
<evidence type="ECO:0000256" key="1">
    <source>
        <dbReference type="ARBA" id="ARBA00009018"/>
    </source>
</evidence>
<evidence type="ECO:0000256" key="5">
    <source>
        <dbReference type="HAMAP-Rule" id="MF_00376"/>
    </source>
</evidence>
<dbReference type="PANTHER" id="PTHR10695:SF46">
    <property type="entry name" value="BIFUNCTIONAL COENZYME A SYNTHASE-RELATED"/>
    <property type="match status" value="1"/>
</dbReference>
<keyword evidence="5 7" id="KW-0808">Transferase</keyword>
<dbReference type="HAMAP" id="MF_00376">
    <property type="entry name" value="Dephospho_CoA_kinase"/>
    <property type="match status" value="1"/>
</dbReference>
<dbReference type="GO" id="GO:0015937">
    <property type="term" value="P:coenzyme A biosynthetic process"/>
    <property type="evidence" value="ECO:0007669"/>
    <property type="project" value="UniProtKB-UniRule"/>
</dbReference>
<dbReference type="SUPFAM" id="SSF52540">
    <property type="entry name" value="P-loop containing nucleoside triphosphate hydrolases"/>
    <property type="match status" value="1"/>
</dbReference>
<keyword evidence="3 5" id="KW-0067">ATP-binding</keyword>
<dbReference type="Pfam" id="PF01121">
    <property type="entry name" value="CoaE"/>
    <property type="match status" value="1"/>
</dbReference>
<feature type="binding site" evidence="5">
    <location>
        <begin position="32"/>
        <end position="37"/>
    </location>
    <ligand>
        <name>ATP</name>
        <dbReference type="ChEBI" id="CHEBI:30616"/>
    </ligand>
</feature>
<accession>A0A5B9W251</accession>
<dbReference type="GO" id="GO:0005737">
    <property type="term" value="C:cytoplasm"/>
    <property type="evidence" value="ECO:0007669"/>
    <property type="project" value="UniProtKB-SubCell"/>
</dbReference>
<dbReference type="NCBIfam" id="TIGR00152">
    <property type="entry name" value="dephospho-CoA kinase"/>
    <property type="match status" value="1"/>
</dbReference>
<evidence type="ECO:0000313" key="7">
    <source>
        <dbReference type="EMBL" id="QEH34339.1"/>
    </source>
</evidence>
<comment type="function">
    <text evidence="5">Catalyzes the phosphorylation of the 3'-hydroxyl group of dephosphocoenzyme A to form coenzyme A.</text>
</comment>
<dbReference type="CDD" id="cd02022">
    <property type="entry name" value="DPCK"/>
    <property type="match status" value="1"/>
</dbReference>
<keyword evidence="5 7" id="KW-0418">Kinase</keyword>
<evidence type="ECO:0000256" key="6">
    <source>
        <dbReference type="NCBIfam" id="TIGR00152"/>
    </source>
</evidence>
<dbReference type="GO" id="GO:0005524">
    <property type="term" value="F:ATP binding"/>
    <property type="evidence" value="ECO:0007669"/>
    <property type="project" value="UniProtKB-UniRule"/>
</dbReference>
<comment type="catalytic activity">
    <reaction evidence="5">
        <text>3'-dephospho-CoA + ATP = ADP + CoA + H(+)</text>
        <dbReference type="Rhea" id="RHEA:18245"/>
        <dbReference type="ChEBI" id="CHEBI:15378"/>
        <dbReference type="ChEBI" id="CHEBI:30616"/>
        <dbReference type="ChEBI" id="CHEBI:57287"/>
        <dbReference type="ChEBI" id="CHEBI:57328"/>
        <dbReference type="ChEBI" id="CHEBI:456216"/>
        <dbReference type="EC" id="2.7.1.24"/>
    </reaction>
</comment>
<reference evidence="7 8" key="1">
    <citation type="submission" date="2019-08" db="EMBL/GenBank/DDBJ databases">
        <title>Deep-cultivation of Planctomycetes and their phenomic and genomic characterization uncovers novel biology.</title>
        <authorList>
            <person name="Wiegand S."/>
            <person name="Jogler M."/>
            <person name="Boedeker C."/>
            <person name="Pinto D."/>
            <person name="Vollmers J."/>
            <person name="Rivas-Marin E."/>
            <person name="Kohn T."/>
            <person name="Peeters S.H."/>
            <person name="Heuer A."/>
            <person name="Rast P."/>
            <person name="Oberbeckmann S."/>
            <person name="Bunk B."/>
            <person name="Jeske O."/>
            <person name="Meyerdierks A."/>
            <person name="Storesund J.E."/>
            <person name="Kallscheuer N."/>
            <person name="Luecker S."/>
            <person name="Lage O.M."/>
            <person name="Pohl T."/>
            <person name="Merkel B.J."/>
            <person name="Hornburger P."/>
            <person name="Mueller R.-W."/>
            <person name="Bruemmer F."/>
            <person name="Labrenz M."/>
            <person name="Spormann A.M."/>
            <person name="Op den Camp H."/>
            <person name="Overmann J."/>
            <person name="Amann R."/>
            <person name="Jetten M.S.M."/>
            <person name="Mascher T."/>
            <person name="Medema M.H."/>
            <person name="Devos D.P."/>
            <person name="Kaster A.-K."/>
            <person name="Ovreas L."/>
            <person name="Rohde M."/>
            <person name="Galperin M.Y."/>
            <person name="Jogler C."/>
        </authorList>
    </citation>
    <scope>NUCLEOTIDE SEQUENCE [LARGE SCALE GENOMIC DNA]</scope>
    <source>
        <strain evidence="7 8">OJF2</strain>
    </source>
</reference>
<name>A0A5B9W251_9BACT</name>
<keyword evidence="8" id="KW-1185">Reference proteome</keyword>
<dbReference type="EC" id="2.7.1.24" evidence="5 6"/>
<dbReference type="Gene3D" id="3.40.50.300">
    <property type="entry name" value="P-loop containing nucleotide triphosphate hydrolases"/>
    <property type="match status" value="1"/>
</dbReference>
<dbReference type="PROSITE" id="PS51219">
    <property type="entry name" value="DPCK"/>
    <property type="match status" value="1"/>
</dbReference>
<dbReference type="EMBL" id="CP042997">
    <property type="protein sequence ID" value="QEH34339.1"/>
    <property type="molecule type" value="Genomic_DNA"/>
</dbReference>
<gene>
    <name evidence="5 7" type="primary">coaE</name>
    <name evidence="7" type="ORF">OJF2_28750</name>
</gene>
<dbReference type="UniPathway" id="UPA00241">
    <property type="reaction ID" value="UER00356"/>
</dbReference>
<comment type="pathway">
    <text evidence="5">Cofactor biosynthesis; coenzyme A biosynthesis; CoA from (R)-pantothenate: step 5/5.</text>
</comment>
<organism evidence="7 8">
    <name type="scientific">Aquisphaera giovannonii</name>
    <dbReference type="NCBI Taxonomy" id="406548"/>
    <lineage>
        <taxon>Bacteria</taxon>
        <taxon>Pseudomonadati</taxon>
        <taxon>Planctomycetota</taxon>
        <taxon>Planctomycetia</taxon>
        <taxon>Isosphaerales</taxon>
        <taxon>Isosphaeraceae</taxon>
        <taxon>Aquisphaera</taxon>
    </lineage>
</organism>
<dbReference type="InterPro" id="IPR001977">
    <property type="entry name" value="Depp_CoAkinase"/>
</dbReference>
<protein>
    <recommendedName>
        <fullName evidence="5 6">Dephospho-CoA kinase</fullName>
        <ecNumber evidence="5 6">2.7.1.24</ecNumber>
    </recommendedName>
    <alternativeName>
        <fullName evidence="5">Dephosphocoenzyme A kinase</fullName>
    </alternativeName>
</protein>
<dbReference type="Proteomes" id="UP000324233">
    <property type="component" value="Chromosome"/>
</dbReference>
<evidence type="ECO:0000256" key="2">
    <source>
        <dbReference type="ARBA" id="ARBA00022741"/>
    </source>
</evidence>
<keyword evidence="4 5" id="KW-0173">Coenzyme A biosynthesis</keyword>
<comment type="similarity">
    <text evidence="1 5">Belongs to the CoaE family.</text>
</comment>
<dbReference type="InterPro" id="IPR027417">
    <property type="entry name" value="P-loop_NTPase"/>
</dbReference>
<keyword evidence="2 5" id="KW-0547">Nucleotide-binding</keyword>
<proteinExistence type="inferred from homology"/>
<dbReference type="KEGG" id="agv:OJF2_28750"/>
<evidence type="ECO:0000256" key="4">
    <source>
        <dbReference type="ARBA" id="ARBA00022993"/>
    </source>
</evidence>
<sequence>MSPSSPVASDDPTAPRRRRGRIPVIGLIGAIGGGKSAVASLLRDRGAAVIDADAVGHRVLELPEVRGALASRFGPVAFGGDGRVDRRALGAIVFADAAARRDLEAIVHPEMRRRFERAVAAEQAAGDSPVIVLDAAILLEAGWDDLCDEVIYVDAPPEARLGRVARGRGWTAETLRAREAAQWPAEEKLARAARVVVNDKGLGELEHAVGVLLRDLLAAPGAAPREEASPAVATR</sequence>
<evidence type="ECO:0000313" key="8">
    <source>
        <dbReference type="Proteomes" id="UP000324233"/>
    </source>
</evidence>
<dbReference type="GO" id="GO:0004140">
    <property type="term" value="F:dephospho-CoA kinase activity"/>
    <property type="evidence" value="ECO:0007669"/>
    <property type="project" value="UniProtKB-UniRule"/>
</dbReference>
<evidence type="ECO:0000256" key="3">
    <source>
        <dbReference type="ARBA" id="ARBA00022840"/>
    </source>
</evidence>
<dbReference type="PANTHER" id="PTHR10695">
    <property type="entry name" value="DEPHOSPHO-COA KINASE-RELATED"/>
    <property type="match status" value="1"/>
</dbReference>
<comment type="subcellular location">
    <subcellularLocation>
        <location evidence="5">Cytoplasm</location>
    </subcellularLocation>
</comment>